<accession>A0ABS4WC05</accession>
<dbReference type="InterPro" id="IPR050248">
    <property type="entry name" value="Polysacc_deacetylase_ArnD"/>
</dbReference>
<feature type="compositionally biased region" description="Low complexity" evidence="3">
    <location>
        <begin position="450"/>
        <end position="462"/>
    </location>
</feature>
<dbReference type="CDD" id="cd10954">
    <property type="entry name" value="CE4_CtAXE_like"/>
    <property type="match status" value="1"/>
</dbReference>
<organism evidence="5 6">
    <name type="scientific">Paeniglutamicibacter psychrophenolicus</name>
    <dbReference type="NCBI Taxonomy" id="257454"/>
    <lineage>
        <taxon>Bacteria</taxon>
        <taxon>Bacillati</taxon>
        <taxon>Actinomycetota</taxon>
        <taxon>Actinomycetes</taxon>
        <taxon>Micrococcales</taxon>
        <taxon>Micrococcaceae</taxon>
        <taxon>Paeniglutamicibacter</taxon>
    </lineage>
</organism>
<feature type="domain" description="NodB homology" evidence="4">
    <location>
        <begin position="253"/>
        <end position="426"/>
    </location>
</feature>
<dbReference type="InterPro" id="IPR002509">
    <property type="entry name" value="NODB_dom"/>
</dbReference>
<dbReference type="RefSeq" id="WP_209906874.1">
    <property type="nucleotide sequence ID" value="NZ_BAAAMI010000011.1"/>
</dbReference>
<name>A0ABS4WC05_9MICC</name>
<dbReference type="PANTHER" id="PTHR10587">
    <property type="entry name" value="GLYCOSYL TRANSFERASE-RELATED"/>
    <property type="match status" value="1"/>
</dbReference>
<dbReference type="SUPFAM" id="SSF88713">
    <property type="entry name" value="Glycoside hydrolase/deacetylase"/>
    <property type="match status" value="1"/>
</dbReference>
<dbReference type="PROSITE" id="PS51677">
    <property type="entry name" value="NODB"/>
    <property type="match status" value="1"/>
</dbReference>
<dbReference type="InterPro" id="IPR011330">
    <property type="entry name" value="Glyco_hydro/deAcase_b/a-brl"/>
</dbReference>
<evidence type="ECO:0000256" key="1">
    <source>
        <dbReference type="ARBA" id="ARBA00022723"/>
    </source>
</evidence>
<evidence type="ECO:0000259" key="4">
    <source>
        <dbReference type="PROSITE" id="PS51677"/>
    </source>
</evidence>
<dbReference type="EMBL" id="JAGIOE010000001">
    <property type="protein sequence ID" value="MBP2373731.1"/>
    <property type="molecule type" value="Genomic_DNA"/>
</dbReference>
<evidence type="ECO:0000313" key="6">
    <source>
        <dbReference type="Proteomes" id="UP000766570"/>
    </source>
</evidence>
<dbReference type="Gene3D" id="3.20.20.370">
    <property type="entry name" value="Glycoside hydrolase/deacetylase"/>
    <property type="match status" value="1"/>
</dbReference>
<proteinExistence type="predicted"/>
<protein>
    <submittedName>
        <fullName evidence="5">Peptidoglycan/xylan/chitin deacetylase (PgdA/CDA1 family)</fullName>
    </submittedName>
</protein>
<dbReference type="PANTHER" id="PTHR10587:SF133">
    <property type="entry name" value="CHITIN DEACETYLASE 1-RELATED"/>
    <property type="match status" value="1"/>
</dbReference>
<sequence>MTATDEHRRIFTKHFEVPSVPAVARSQAELVTEQVDAFKSTNVPDVATGELPVAELNMRSHLTAVSTRVLGIRVNTYESTGAGAGTRYLTQWFDQDAPAALGTRDLFDSDEDWAQFKEFVAQAATADPRVFVGSLMDLDDAWLDSVNFDAYGNALVEFDDNSVGPDSAGPIVVKVDAGHVASLLSGFGTLARTAATSPSPRVQLGLLQDRASQAPDGGVAATTPESAPDAGTEPDGAGRNRPAQRAVDCTATKCVALTFDDGPGPKTGKLLDTLREGNAPSTFFVTGPNAKLRPEILARMVAEGHEIGNHTWNHRSLTSLSSAQIQREIDRTNAAITQAIDQPAALMRPPYGAHNSISDRLASTPVILWDVDTLDWKHRNTEKVVDAAISQTTPGSIVLMHDIHSSTVAAVPKILSGLRAKGYTFVTVTELMGDSGLKAGESYARAPQPAKASGAKGAKATR</sequence>
<keyword evidence="1" id="KW-0479">Metal-binding</keyword>
<evidence type="ECO:0000313" key="5">
    <source>
        <dbReference type="EMBL" id="MBP2373731.1"/>
    </source>
</evidence>
<dbReference type="Pfam" id="PF01522">
    <property type="entry name" value="Polysacc_deac_1"/>
    <property type="match status" value="1"/>
</dbReference>
<gene>
    <name evidence="5" type="ORF">JOF46_001643</name>
</gene>
<evidence type="ECO:0000256" key="2">
    <source>
        <dbReference type="ARBA" id="ARBA00022801"/>
    </source>
</evidence>
<comment type="caution">
    <text evidence="5">The sequence shown here is derived from an EMBL/GenBank/DDBJ whole genome shotgun (WGS) entry which is preliminary data.</text>
</comment>
<feature type="region of interest" description="Disordered" evidence="3">
    <location>
        <begin position="440"/>
        <end position="462"/>
    </location>
</feature>
<evidence type="ECO:0000256" key="3">
    <source>
        <dbReference type="SAM" id="MobiDB-lite"/>
    </source>
</evidence>
<keyword evidence="6" id="KW-1185">Reference proteome</keyword>
<dbReference type="Proteomes" id="UP000766570">
    <property type="component" value="Unassembled WGS sequence"/>
</dbReference>
<feature type="region of interest" description="Disordered" evidence="3">
    <location>
        <begin position="212"/>
        <end position="245"/>
    </location>
</feature>
<keyword evidence="2" id="KW-0378">Hydrolase</keyword>
<reference evidence="5 6" key="1">
    <citation type="submission" date="2021-03" db="EMBL/GenBank/DDBJ databases">
        <title>Sequencing the genomes of 1000 actinobacteria strains.</title>
        <authorList>
            <person name="Klenk H.-P."/>
        </authorList>
    </citation>
    <scope>NUCLEOTIDE SEQUENCE [LARGE SCALE GENOMIC DNA]</scope>
    <source>
        <strain evidence="5 6">DSM 15454</strain>
    </source>
</reference>